<feature type="compositionally biased region" description="Low complexity" evidence="1">
    <location>
        <begin position="52"/>
        <end position="67"/>
    </location>
</feature>
<proteinExistence type="predicted"/>
<feature type="region of interest" description="Disordered" evidence="1">
    <location>
        <begin position="125"/>
        <end position="153"/>
    </location>
</feature>
<feature type="compositionally biased region" description="Acidic residues" evidence="1">
    <location>
        <begin position="127"/>
        <end position="147"/>
    </location>
</feature>
<gene>
    <name evidence="2" type="ORF">BBAD15_g11125</name>
</gene>
<dbReference type="AlphaFoldDB" id="A0A0A2VBC7"/>
<dbReference type="Proteomes" id="UP000030106">
    <property type="component" value="Unassembled WGS sequence"/>
</dbReference>
<evidence type="ECO:0000256" key="1">
    <source>
        <dbReference type="SAM" id="MobiDB-lite"/>
    </source>
</evidence>
<name>A0A0A2VBC7_BEABA</name>
<reference evidence="2 3" key="1">
    <citation type="submission" date="2012-10" db="EMBL/GenBank/DDBJ databases">
        <title>Genome sequencing and analysis of entomopathogenic fungi Beauveria bassiana D1-5.</title>
        <authorList>
            <person name="Li Q."/>
            <person name="Wang L."/>
            <person name="Zhang Z."/>
            <person name="Wang Q."/>
            <person name="Ren J."/>
            <person name="Wang M."/>
            <person name="Xu W."/>
            <person name="Wang J."/>
            <person name="Lu Y."/>
            <person name="Du Q."/>
            <person name="Sun Z."/>
        </authorList>
    </citation>
    <scope>NUCLEOTIDE SEQUENCE [LARGE SCALE GENOMIC DNA]</scope>
    <source>
        <strain evidence="2 3">D1-5</strain>
    </source>
</reference>
<organism evidence="2 3">
    <name type="scientific">Beauveria bassiana D1-5</name>
    <dbReference type="NCBI Taxonomy" id="1245745"/>
    <lineage>
        <taxon>Eukaryota</taxon>
        <taxon>Fungi</taxon>
        <taxon>Dikarya</taxon>
        <taxon>Ascomycota</taxon>
        <taxon>Pezizomycotina</taxon>
        <taxon>Sordariomycetes</taxon>
        <taxon>Hypocreomycetidae</taxon>
        <taxon>Hypocreales</taxon>
        <taxon>Cordycipitaceae</taxon>
        <taxon>Beauveria</taxon>
    </lineage>
</organism>
<dbReference type="HOGENOM" id="CLU_1277425_0_0_1"/>
<protein>
    <submittedName>
        <fullName evidence="2">Uncharacterized protein</fullName>
    </submittedName>
</protein>
<evidence type="ECO:0000313" key="3">
    <source>
        <dbReference type="Proteomes" id="UP000030106"/>
    </source>
</evidence>
<dbReference type="EMBL" id="ANFO01001189">
    <property type="protein sequence ID" value="KGQ03637.1"/>
    <property type="molecule type" value="Genomic_DNA"/>
</dbReference>
<accession>A0A0A2VBC7</accession>
<evidence type="ECO:0000313" key="2">
    <source>
        <dbReference type="EMBL" id="KGQ03637.1"/>
    </source>
</evidence>
<feature type="region of interest" description="Disordered" evidence="1">
    <location>
        <begin position="52"/>
        <end position="72"/>
    </location>
</feature>
<sequence>MTHFPNAPPFTGKLLDNIAESSSHDDDHLLADSQYHDLVDHLPPPYLRSTSSLGLGSSWPVSSSSGPTTRTLTHDEMTEWRRLRRDTGHLGRLALLRAGAVVEPFRPTPLVRHSSPLRDGRRVLAAEAEEEEEEKEEEEKEEEEEEKLGEQRRLPAGEETRGWMSCLWDWAARVRNRMMRAVRFVFARRKRVARRGTVWDVQYEPKYDLFRDVRDF</sequence>
<comment type="caution">
    <text evidence="2">The sequence shown here is derived from an EMBL/GenBank/DDBJ whole genome shotgun (WGS) entry which is preliminary data.</text>
</comment>